<dbReference type="PANTHER" id="PTHR30093">
    <property type="entry name" value="GENERAL SECRETION PATHWAY PROTEIN G"/>
    <property type="match status" value="1"/>
</dbReference>
<dbReference type="Proteomes" id="UP000320386">
    <property type="component" value="Chromosome"/>
</dbReference>
<protein>
    <recommendedName>
        <fullName evidence="5">Prepilin-type N-terminal cleavage/methylation domain-containing protein</fullName>
    </recommendedName>
</protein>
<dbReference type="InterPro" id="IPR012902">
    <property type="entry name" value="N_methyl_site"/>
</dbReference>
<keyword evidence="1" id="KW-0488">Methylation</keyword>
<keyword evidence="4" id="KW-1185">Reference proteome</keyword>
<dbReference type="PANTHER" id="PTHR30093:SF2">
    <property type="entry name" value="TYPE II SECRETION SYSTEM PROTEIN H"/>
    <property type="match status" value="1"/>
</dbReference>
<name>A0A518BU69_9BACT</name>
<dbReference type="AlphaFoldDB" id="A0A518BU69"/>
<dbReference type="SUPFAM" id="SSF54523">
    <property type="entry name" value="Pili subunits"/>
    <property type="match status" value="1"/>
</dbReference>
<dbReference type="OrthoDB" id="273516at2"/>
<dbReference type="RefSeq" id="WP_145444699.1">
    <property type="nucleotide sequence ID" value="NZ_CP036280.1"/>
</dbReference>
<accession>A0A518BU69</accession>
<evidence type="ECO:0000256" key="1">
    <source>
        <dbReference type="ARBA" id="ARBA00022481"/>
    </source>
</evidence>
<dbReference type="GO" id="GO:0015627">
    <property type="term" value="C:type II protein secretion system complex"/>
    <property type="evidence" value="ECO:0007669"/>
    <property type="project" value="InterPro"/>
</dbReference>
<keyword evidence="2" id="KW-0812">Transmembrane</keyword>
<dbReference type="InterPro" id="IPR000983">
    <property type="entry name" value="Bac_GSPG_pilin"/>
</dbReference>
<gene>
    <name evidence="3" type="ORF">Pan265_03600</name>
</gene>
<evidence type="ECO:0000313" key="4">
    <source>
        <dbReference type="Proteomes" id="UP000320386"/>
    </source>
</evidence>
<evidence type="ECO:0000313" key="3">
    <source>
        <dbReference type="EMBL" id="QDU70532.1"/>
    </source>
</evidence>
<reference evidence="3 4" key="1">
    <citation type="submission" date="2019-02" db="EMBL/GenBank/DDBJ databases">
        <title>Deep-cultivation of Planctomycetes and their phenomic and genomic characterization uncovers novel biology.</title>
        <authorList>
            <person name="Wiegand S."/>
            <person name="Jogler M."/>
            <person name="Boedeker C."/>
            <person name="Pinto D."/>
            <person name="Vollmers J."/>
            <person name="Rivas-Marin E."/>
            <person name="Kohn T."/>
            <person name="Peeters S.H."/>
            <person name="Heuer A."/>
            <person name="Rast P."/>
            <person name="Oberbeckmann S."/>
            <person name="Bunk B."/>
            <person name="Jeske O."/>
            <person name="Meyerdierks A."/>
            <person name="Storesund J.E."/>
            <person name="Kallscheuer N."/>
            <person name="Luecker S."/>
            <person name="Lage O.M."/>
            <person name="Pohl T."/>
            <person name="Merkel B.J."/>
            <person name="Hornburger P."/>
            <person name="Mueller R.-W."/>
            <person name="Bruemmer F."/>
            <person name="Labrenz M."/>
            <person name="Spormann A.M."/>
            <person name="Op den Camp H."/>
            <person name="Overmann J."/>
            <person name="Amann R."/>
            <person name="Jetten M.S.M."/>
            <person name="Mascher T."/>
            <person name="Medema M.H."/>
            <person name="Devos D.P."/>
            <person name="Kaster A.-K."/>
            <person name="Ovreas L."/>
            <person name="Rohde M."/>
            <person name="Galperin M.Y."/>
            <person name="Jogler C."/>
        </authorList>
    </citation>
    <scope>NUCLEOTIDE SEQUENCE [LARGE SCALE GENOMIC DNA]</scope>
    <source>
        <strain evidence="3 4">Pan265</strain>
    </source>
</reference>
<dbReference type="GO" id="GO:0015628">
    <property type="term" value="P:protein secretion by the type II secretion system"/>
    <property type="evidence" value="ECO:0007669"/>
    <property type="project" value="InterPro"/>
</dbReference>
<dbReference type="NCBIfam" id="TIGR02532">
    <property type="entry name" value="IV_pilin_GFxxxE"/>
    <property type="match status" value="1"/>
</dbReference>
<sequence>MNEHGRQQAFTLIELLVVISILALLIGLLLPALGKARARAQDLQCVTGIRSLGQSLMVYTMDYDGYFGRYDHLLNGNWNNEPVGGSRRNPGALPIENSVLIPYLGIDREQAYVCPVFERWVMDEYDDMIPDEGVSYTYTYNAVICWLTAIESSGQPRYKPYDNRPVKVDMVANASAMAMFVEENPWGHPRYGPTPMNDGRFVPDRWPNQDTLATFHQADMPSRYSSGPYPYKYDASDEGGVLNTGISNVVFVDGHVSQHKTTESEYVVYGGNKKYANVPEYWPN</sequence>
<proteinExistence type="predicted"/>
<dbReference type="Pfam" id="PF07963">
    <property type="entry name" value="N_methyl"/>
    <property type="match status" value="1"/>
</dbReference>
<dbReference type="InterPro" id="IPR045584">
    <property type="entry name" value="Pilin-like"/>
</dbReference>
<feature type="transmembrane region" description="Helical" evidence="2">
    <location>
        <begin position="12"/>
        <end position="34"/>
    </location>
</feature>
<dbReference type="PRINTS" id="PR00813">
    <property type="entry name" value="BCTERIALGSPG"/>
</dbReference>
<organism evidence="3 4">
    <name type="scientific">Mucisphaera calidilacus</name>
    <dbReference type="NCBI Taxonomy" id="2527982"/>
    <lineage>
        <taxon>Bacteria</taxon>
        <taxon>Pseudomonadati</taxon>
        <taxon>Planctomycetota</taxon>
        <taxon>Phycisphaerae</taxon>
        <taxon>Phycisphaerales</taxon>
        <taxon>Phycisphaeraceae</taxon>
        <taxon>Mucisphaera</taxon>
    </lineage>
</organism>
<dbReference type="EMBL" id="CP036280">
    <property type="protein sequence ID" value="QDU70532.1"/>
    <property type="molecule type" value="Genomic_DNA"/>
</dbReference>
<keyword evidence="2" id="KW-0472">Membrane</keyword>
<evidence type="ECO:0008006" key="5">
    <source>
        <dbReference type="Google" id="ProtNLM"/>
    </source>
</evidence>
<evidence type="ECO:0000256" key="2">
    <source>
        <dbReference type="SAM" id="Phobius"/>
    </source>
</evidence>
<dbReference type="KEGG" id="mcad:Pan265_03600"/>
<dbReference type="Gene3D" id="3.30.700.10">
    <property type="entry name" value="Glycoprotein, Type 4 Pilin"/>
    <property type="match status" value="1"/>
</dbReference>
<keyword evidence="2" id="KW-1133">Transmembrane helix</keyword>